<accession>A0ABY7AEI7</accession>
<reference evidence="1" key="1">
    <citation type="submission" date="2022-11" db="EMBL/GenBank/DDBJ databases">
        <title>Lacrimispora xylanolytica sy1, complete genome.</title>
        <authorList>
            <person name="Choi S."/>
        </authorList>
    </citation>
    <scope>NUCLEOTIDE SEQUENCE</scope>
    <source>
        <strain evidence="1">Sy1</strain>
    </source>
</reference>
<sequence>MSEIYAEEIIRNKRKLEQAASQEALKEALYQIENDISNGYVVVKYETLELEERTILDGRLTMLLPTRFEEMNEELKAVKYPGPEGPEWVYSNESGDISITFTLEKGEIKPKEVTEVRDVLSREMKRLYPASAIEEKKTIGDGENLVSTFSMDIPLIDGDCYHLLFLRAVRDGLVIGSFDCSIKEKKQWQQIMMQILETLKETDA</sequence>
<evidence type="ECO:0000313" key="2">
    <source>
        <dbReference type="Proteomes" id="UP001163115"/>
    </source>
</evidence>
<protein>
    <submittedName>
        <fullName evidence="1">Uncharacterized protein</fullName>
    </submittedName>
</protein>
<dbReference type="EMBL" id="CP113524">
    <property type="protein sequence ID" value="WAJ24239.1"/>
    <property type="molecule type" value="Genomic_DNA"/>
</dbReference>
<organism evidence="1 2">
    <name type="scientific">Lacrimispora xylanolytica</name>
    <dbReference type="NCBI Taxonomy" id="29375"/>
    <lineage>
        <taxon>Bacteria</taxon>
        <taxon>Bacillati</taxon>
        <taxon>Bacillota</taxon>
        <taxon>Clostridia</taxon>
        <taxon>Lachnospirales</taxon>
        <taxon>Lachnospiraceae</taxon>
        <taxon>Lacrimispora</taxon>
    </lineage>
</organism>
<dbReference type="Proteomes" id="UP001163115">
    <property type="component" value="Chromosome"/>
</dbReference>
<dbReference type="RefSeq" id="WP_024837656.1">
    <property type="nucleotide sequence ID" value="NZ_CP113524.1"/>
</dbReference>
<evidence type="ECO:0000313" key="1">
    <source>
        <dbReference type="EMBL" id="WAJ24239.1"/>
    </source>
</evidence>
<gene>
    <name evidence="1" type="ORF">OW255_01585</name>
</gene>
<keyword evidence="2" id="KW-1185">Reference proteome</keyword>
<name>A0ABY7AEI7_9FIRM</name>
<proteinExistence type="predicted"/>